<comment type="catalytic activity">
    <reaction evidence="1">
        <text>a 1,2-diacyl-sn-glycero-3-phosphocholine + H2O = a 1,2-diacyl-sn-glycero-3-phosphate + choline + H(+)</text>
        <dbReference type="Rhea" id="RHEA:14445"/>
        <dbReference type="ChEBI" id="CHEBI:15354"/>
        <dbReference type="ChEBI" id="CHEBI:15377"/>
        <dbReference type="ChEBI" id="CHEBI:15378"/>
        <dbReference type="ChEBI" id="CHEBI:57643"/>
        <dbReference type="ChEBI" id="CHEBI:58608"/>
        <dbReference type="EC" id="3.1.4.4"/>
    </reaction>
</comment>
<evidence type="ECO:0000256" key="1">
    <source>
        <dbReference type="ARBA" id="ARBA00000798"/>
    </source>
</evidence>
<dbReference type="SUPFAM" id="SSF56024">
    <property type="entry name" value="Phospholipase D/nuclease"/>
    <property type="match status" value="2"/>
</dbReference>
<evidence type="ECO:0000313" key="8">
    <source>
        <dbReference type="Proteomes" id="UP000317893"/>
    </source>
</evidence>
<reference evidence="7 8" key="1">
    <citation type="submission" date="2019-06" db="EMBL/GenBank/DDBJ databases">
        <title>Sequencing the genomes of 1000 actinobacteria strains.</title>
        <authorList>
            <person name="Klenk H.-P."/>
        </authorList>
    </citation>
    <scope>NUCLEOTIDE SEQUENCE [LARGE SCALE GENOMIC DNA]</scope>
    <source>
        <strain evidence="7 8">DSM 18607</strain>
    </source>
</reference>
<dbReference type="Pfam" id="PF13091">
    <property type="entry name" value="PLDc_2"/>
    <property type="match status" value="1"/>
</dbReference>
<dbReference type="PANTHER" id="PTHR18896:SF76">
    <property type="entry name" value="PHOSPHOLIPASE"/>
    <property type="match status" value="1"/>
</dbReference>
<evidence type="ECO:0000259" key="6">
    <source>
        <dbReference type="PROSITE" id="PS50035"/>
    </source>
</evidence>
<dbReference type="PROSITE" id="PS50035">
    <property type="entry name" value="PLD"/>
    <property type="match status" value="1"/>
</dbReference>
<dbReference type="EMBL" id="VFMN01000001">
    <property type="protein sequence ID" value="TQJ09955.1"/>
    <property type="molecule type" value="Genomic_DNA"/>
</dbReference>
<proteinExistence type="predicted"/>
<keyword evidence="8" id="KW-1185">Reference proteome</keyword>
<feature type="domain" description="PLD phosphodiesterase" evidence="6">
    <location>
        <begin position="381"/>
        <end position="408"/>
    </location>
</feature>
<accession>A0A542E3Q5</accession>
<keyword evidence="2" id="KW-0677">Repeat</keyword>
<keyword evidence="3" id="KW-0378">Hydrolase</keyword>
<evidence type="ECO:0000256" key="3">
    <source>
        <dbReference type="ARBA" id="ARBA00022801"/>
    </source>
</evidence>
<keyword evidence="4" id="KW-0443">Lipid metabolism</keyword>
<evidence type="ECO:0000256" key="5">
    <source>
        <dbReference type="SAM" id="MobiDB-lite"/>
    </source>
</evidence>
<evidence type="ECO:0000256" key="2">
    <source>
        <dbReference type="ARBA" id="ARBA00022737"/>
    </source>
</evidence>
<dbReference type="CDD" id="cd09104">
    <property type="entry name" value="PLDc_vPLD1_2_like_1"/>
    <property type="match status" value="1"/>
</dbReference>
<dbReference type="AlphaFoldDB" id="A0A542E3Q5"/>
<dbReference type="InterPro" id="IPR025202">
    <property type="entry name" value="PLD-like_dom"/>
</dbReference>
<dbReference type="OrthoDB" id="8828485at2"/>
<dbReference type="RefSeq" id="WP_141849239.1">
    <property type="nucleotide sequence ID" value="NZ_BAAAPR010000007.1"/>
</dbReference>
<dbReference type="PANTHER" id="PTHR18896">
    <property type="entry name" value="PHOSPHOLIPASE D"/>
    <property type="match status" value="1"/>
</dbReference>
<evidence type="ECO:0000313" key="7">
    <source>
        <dbReference type="EMBL" id="TQJ09955.1"/>
    </source>
</evidence>
<name>A0A542E3Q5_9MICO</name>
<sequence length="539" mass="59966">MPDRPVEEFWFLSPQERGNPASDIDRRRGDGRAWTEGNLVVPLVHGATYFRRLHEELRTLGPGDRVFFTDWRSDADQQLAPGGPTVGEVLVELVGRGVDVRGLLWRSHSDRASFSAQENQRVGARLNAAGGEALLDQRVRRGGSHHAKTVVVRRPDRPADDLAFVGGIDLCHGRRDDAAHLGDPQQQPMDRRYRPRAPWHDAALELRGPAVGDVQASFVERWDDPHPLDRRTPYRALVQRAARMPRHPKPLPEPLPEPTGSGPHAVQVLRTYGAKRPGYPFAPHGERSIARAYEKAFARARSSIYVEDQYLWSDLVAGGLARALRRSPDLTVVVVVPRYPDADGALSGPPNRIGQLEAMRVLEEAAPGRVGVFDLENAAGTPIYVHAKVCVIDDVWVTIGSDNFNRRSWTHDTELTCAVVDSTLDERAPRDPGGRGDGARRLARDLRLQLWGEHLGRDADDPALLHPGDGLTLFQDAARALDAWHDGGRRGPRPAGQVRGHRPAPVSRVQRLWAEPLHRLVYDPDGRPLAVRRRRGREV</sequence>
<protein>
    <submittedName>
        <fullName evidence="7">Phosphatidylserine/phosphatidylglycerophosphate/ cardiolipin synthase-like enzyme</fullName>
    </submittedName>
</protein>
<evidence type="ECO:0000256" key="4">
    <source>
        <dbReference type="ARBA" id="ARBA00023098"/>
    </source>
</evidence>
<gene>
    <name evidence="7" type="ORF">FB458_3072</name>
</gene>
<dbReference type="CDD" id="cd09105">
    <property type="entry name" value="PLDc_vPLD1_2_like_2"/>
    <property type="match status" value="1"/>
</dbReference>
<dbReference type="InterPro" id="IPR015679">
    <property type="entry name" value="PLipase_D_fam"/>
</dbReference>
<dbReference type="Gene3D" id="3.30.870.10">
    <property type="entry name" value="Endonuclease Chain A"/>
    <property type="match status" value="2"/>
</dbReference>
<dbReference type="InterPro" id="IPR001736">
    <property type="entry name" value="PLipase_D/transphosphatidylase"/>
</dbReference>
<dbReference type="SMART" id="SM00155">
    <property type="entry name" value="PLDc"/>
    <property type="match status" value="2"/>
</dbReference>
<dbReference type="Proteomes" id="UP000317893">
    <property type="component" value="Unassembled WGS sequence"/>
</dbReference>
<dbReference type="GO" id="GO:0004630">
    <property type="term" value="F:phospholipase D activity"/>
    <property type="evidence" value="ECO:0007669"/>
    <property type="project" value="UniProtKB-EC"/>
</dbReference>
<dbReference type="GO" id="GO:0009395">
    <property type="term" value="P:phospholipid catabolic process"/>
    <property type="evidence" value="ECO:0007669"/>
    <property type="project" value="TreeGrafter"/>
</dbReference>
<organism evidence="7 8">
    <name type="scientific">Lapillicoccus jejuensis</name>
    <dbReference type="NCBI Taxonomy" id="402171"/>
    <lineage>
        <taxon>Bacteria</taxon>
        <taxon>Bacillati</taxon>
        <taxon>Actinomycetota</taxon>
        <taxon>Actinomycetes</taxon>
        <taxon>Micrococcales</taxon>
        <taxon>Intrasporangiaceae</taxon>
        <taxon>Lapillicoccus</taxon>
    </lineage>
</organism>
<feature type="region of interest" description="Disordered" evidence="5">
    <location>
        <begin position="486"/>
        <end position="505"/>
    </location>
</feature>
<comment type="caution">
    <text evidence="7">The sequence shown here is derived from an EMBL/GenBank/DDBJ whole genome shotgun (WGS) entry which is preliminary data.</text>
</comment>